<dbReference type="PANTHER" id="PTHR11086">
    <property type="entry name" value="DEOXYCYTIDYLATE DEAMINASE-RELATED"/>
    <property type="match status" value="1"/>
</dbReference>
<dbReference type="PROSITE" id="PS51747">
    <property type="entry name" value="CYT_DCMP_DEAMINASES_2"/>
    <property type="match status" value="1"/>
</dbReference>
<comment type="cofactor">
    <cofactor evidence="1">
        <name>Zn(2+)</name>
        <dbReference type="ChEBI" id="CHEBI:29105"/>
    </cofactor>
</comment>
<dbReference type="Gene3D" id="3.40.140.10">
    <property type="entry name" value="Cytidine Deaminase, domain 2"/>
    <property type="match status" value="1"/>
</dbReference>
<evidence type="ECO:0000256" key="2">
    <source>
        <dbReference type="ARBA" id="ARBA00022801"/>
    </source>
</evidence>
<dbReference type="GO" id="GO:0005737">
    <property type="term" value="C:cytoplasm"/>
    <property type="evidence" value="ECO:0007669"/>
    <property type="project" value="TreeGrafter"/>
</dbReference>
<evidence type="ECO:0000256" key="1">
    <source>
        <dbReference type="ARBA" id="ARBA00001947"/>
    </source>
</evidence>
<dbReference type="AlphaFoldDB" id="A0A1G1YQJ7"/>
<dbReference type="EMBL" id="MHIQ01000034">
    <property type="protein sequence ID" value="OGY54574.1"/>
    <property type="molecule type" value="Genomic_DNA"/>
</dbReference>
<evidence type="ECO:0000259" key="3">
    <source>
        <dbReference type="PROSITE" id="PS51747"/>
    </source>
</evidence>
<feature type="domain" description="CMP/dCMP-type deaminase" evidence="3">
    <location>
        <begin position="11"/>
        <end position="142"/>
    </location>
</feature>
<dbReference type="PANTHER" id="PTHR11086:SF18">
    <property type="entry name" value="DEOXYCYTIDYLATE DEAMINASE"/>
    <property type="match status" value="1"/>
</dbReference>
<evidence type="ECO:0000313" key="5">
    <source>
        <dbReference type="Proteomes" id="UP000178944"/>
    </source>
</evidence>
<dbReference type="CDD" id="cd01286">
    <property type="entry name" value="deoxycytidylate_deaminase"/>
    <property type="match status" value="1"/>
</dbReference>
<dbReference type="InterPro" id="IPR035105">
    <property type="entry name" value="Deoxycytidylate_deaminase_dom"/>
</dbReference>
<keyword evidence="2" id="KW-0378">Hydrolase</keyword>
<reference evidence="4 5" key="1">
    <citation type="journal article" date="2016" name="Nat. Commun.">
        <title>Thousands of microbial genomes shed light on interconnected biogeochemical processes in an aquifer system.</title>
        <authorList>
            <person name="Anantharaman K."/>
            <person name="Brown C.T."/>
            <person name="Hug L.A."/>
            <person name="Sharon I."/>
            <person name="Castelle C.J."/>
            <person name="Probst A.J."/>
            <person name="Thomas B.C."/>
            <person name="Singh A."/>
            <person name="Wilkins M.J."/>
            <person name="Karaoz U."/>
            <person name="Brodie E.L."/>
            <person name="Williams K.H."/>
            <person name="Hubbard S.S."/>
            <person name="Banfield J.F."/>
        </authorList>
    </citation>
    <scope>NUCLEOTIDE SEQUENCE [LARGE SCALE GENOMIC DNA]</scope>
</reference>
<dbReference type="GO" id="GO:0004132">
    <property type="term" value="F:dCMP deaminase activity"/>
    <property type="evidence" value="ECO:0007669"/>
    <property type="project" value="TreeGrafter"/>
</dbReference>
<proteinExistence type="predicted"/>
<dbReference type="InterPro" id="IPR002125">
    <property type="entry name" value="CMP_dCMP_dom"/>
</dbReference>
<sequence length="179" mass="19961">MPEERQHYRPSWDDYFMSIAKIIATRGTCDRLYSGSVLVKNNRIISTGYNGSPPGLPHCNDAGHLLEDGHCVRTIHGEHNSLLQAAINGGTTTVGATLYTKYSPCIHCTKYIIACGIVRVVMGKVYRNEKVLDMLKAAGVKVDFYQENPDWSQELTAIFSEDIPERTNEGAVKMEVTHE</sequence>
<comment type="caution">
    <text evidence="4">The sequence shown here is derived from an EMBL/GenBank/DDBJ whole genome shotgun (WGS) entry which is preliminary data.</text>
</comment>
<dbReference type="Proteomes" id="UP000178944">
    <property type="component" value="Unassembled WGS sequence"/>
</dbReference>
<dbReference type="SUPFAM" id="SSF53927">
    <property type="entry name" value="Cytidine deaminase-like"/>
    <property type="match status" value="1"/>
</dbReference>
<evidence type="ECO:0000313" key="4">
    <source>
        <dbReference type="EMBL" id="OGY54574.1"/>
    </source>
</evidence>
<gene>
    <name evidence="4" type="ORF">A2951_02425</name>
</gene>
<name>A0A1G1YQJ7_9BACT</name>
<protein>
    <recommendedName>
        <fullName evidence="3">CMP/dCMP-type deaminase domain-containing protein</fullName>
    </recommendedName>
</protein>
<dbReference type="InterPro" id="IPR015517">
    <property type="entry name" value="dCMP_deaminase-rel"/>
</dbReference>
<dbReference type="Pfam" id="PF00383">
    <property type="entry name" value="dCMP_cyt_deam_1"/>
    <property type="match status" value="1"/>
</dbReference>
<dbReference type="InterPro" id="IPR016193">
    <property type="entry name" value="Cytidine_deaminase-like"/>
</dbReference>
<organism evidence="4 5">
    <name type="scientific">Candidatus Buchananbacteria bacterium RIFCSPLOWO2_01_FULL_56_15</name>
    <dbReference type="NCBI Taxonomy" id="1797547"/>
    <lineage>
        <taxon>Bacteria</taxon>
        <taxon>Candidatus Buchananiibacteriota</taxon>
    </lineage>
</organism>
<accession>A0A1G1YQJ7</accession>